<evidence type="ECO:0000256" key="1">
    <source>
        <dbReference type="SAM" id="SignalP"/>
    </source>
</evidence>
<sequence>MTLFRLIAVFLLLPVAAAAQDWQRISDEDVFLDLVSDQRLTHLLYNIDIAVSPSGAITGDAMGWDVTGEWTWQDGYFCRSLDWGGDDLGYNCQLVEARGDEVRFTVDQGAGRAASLRLR</sequence>
<evidence type="ECO:0000313" key="2">
    <source>
        <dbReference type="EMBL" id="MCB5199384.1"/>
    </source>
</evidence>
<keyword evidence="1" id="KW-0732">Signal</keyword>
<reference evidence="2" key="1">
    <citation type="submission" date="2021-10" db="EMBL/GenBank/DDBJ databases">
        <title>Loktanella gaetbuli sp. nov., isolated from a tidal flat.</title>
        <authorList>
            <person name="Park S."/>
            <person name="Yoon J.-H."/>
        </authorList>
    </citation>
    <scope>NUCLEOTIDE SEQUENCE</scope>
    <source>
        <strain evidence="2">TSTF-M6</strain>
    </source>
</reference>
<protein>
    <submittedName>
        <fullName evidence="2">Dihydrodipicolinate reductase</fullName>
    </submittedName>
</protein>
<accession>A0ABS8BUI2</accession>
<proteinExistence type="predicted"/>
<dbReference type="EMBL" id="JAJATZ010000003">
    <property type="protein sequence ID" value="MCB5199384.1"/>
    <property type="molecule type" value="Genomic_DNA"/>
</dbReference>
<organism evidence="2 3">
    <name type="scientific">Loktanella gaetbuli</name>
    <dbReference type="NCBI Taxonomy" id="2881335"/>
    <lineage>
        <taxon>Bacteria</taxon>
        <taxon>Pseudomonadati</taxon>
        <taxon>Pseudomonadota</taxon>
        <taxon>Alphaproteobacteria</taxon>
        <taxon>Rhodobacterales</taxon>
        <taxon>Roseobacteraceae</taxon>
        <taxon>Loktanella</taxon>
    </lineage>
</organism>
<keyword evidence="3" id="KW-1185">Reference proteome</keyword>
<dbReference type="Proteomes" id="UP001138961">
    <property type="component" value="Unassembled WGS sequence"/>
</dbReference>
<evidence type="ECO:0000313" key="3">
    <source>
        <dbReference type="Proteomes" id="UP001138961"/>
    </source>
</evidence>
<name>A0ABS8BUI2_9RHOB</name>
<dbReference type="RefSeq" id="WP_226748129.1">
    <property type="nucleotide sequence ID" value="NZ_JAJATZ010000003.1"/>
</dbReference>
<feature type="chain" id="PRO_5047292044" evidence="1">
    <location>
        <begin position="20"/>
        <end position="119"/>
    </location>
</feature>
<feature type="signal peptide" evidence="1">
    <location>
        <begin position="1"/>
        <end position="19"/>
    </location>
</feature>
<gene>
    <name evidence="2" type="ORF">LGQ03_09030</name>
</gene>
<comment type="caution">
    <text evidence="2">The sequence shown here is derived from an EMBL/GenBank/DDBJ whole genome shotgun (WGS) entry which is preliminary data.</text>
</comment>